<evidence type="ECO:0000256" key="5">
    <source>
        <dbReference type="SAM" id="MobiDB-lite"/>
    </source>
</evidence>
<feature type="compositionally biased region" description="Acidic residues" evidence="5">
    <location>
        <begin position="229"/>
        <end position="252"/>
    </location>
</feature>
<dbReference type="Pfam" id="PF00956">
    <property type="entry name" value="NAP"/>
    <property type="match status" value="1"/>
</dbReference>
<dbReference type="Gene3D" id="3.30.1120.90">
    <property type="entry name" value="Nucleosome assembly protein"/>
    <property type="match status" value="1"/>
</dbReference>
<feature type="coiled-coil region" evidence="4">
    <location>
        <begin position="21"/>
        <end position="59"/>
    </location>
</feature>
<keyword evidence="7" id="KW-1185">Reference proteome</keyword>
<dbReference type="GO" id="GO:0000724">
    <property type="term" value="P:double-strand break repair via homologous recombination"/>
    <property type="evidence" value="ECO:0007669"/>
    <property type="project" value="UniProtKB-ARBA"/>
</dbReference>
<dbReference type="EMBL" id="JAVIJP010000034">
    <property type="protein sequence ID" value="KAL3629360.1"/>
    <property type="molecule type" value="Genomic_DNA"/>
</dbReference>
<dbReference type="Gene3D" id="1.20.5.1500">
    <property type="match status" value="1"/>
</dbReference>
<evidence type="ECO:0000313" key="7">
    <source>
        <dbReference type="Proteomes" id="UP001632038"/>
    </source>
</evidence>
<feature type="region of interest" description="Disordered" evidence="5">
    <location>
        <begin position="224"/>
        <end position="259"/>
    </location>
</feature>
<keyword evidence="4" id="KW-0175">Coiled coil</keyword>
<dbReference type="PANTHER" id="PTHR11875">
    <property type="entry name" value="TESTIS-SPECIFIC Y-ENCODED PROTEIN"/>
    <property type="match status" value="1"/>
</dbReference>
<comment type="similarity">
    <text evidence="1 3">Belongs to the nucleosome assembly protein (NAP) family.</text>
</comment>
<dbReference type="Proteomes" id="UP001632038">
    <property type="component" value="Unassembled WGS sequence"/>
</dbReference>
<comment type="caution">
    <text evidence="6">The sequence shown here is derived from an EMBL/GenBank/DDBJ whole genome shotgun (WGS) entry which is preliminary data.</text>
</comment>
<sequence>MASNGAKRSRVAAAKNFSHDELAAIEKLQEAQDELAKINKEANEKILAIEKKYNEVRESVYIRRNEITSSIPDFWLTAFLNHPTLGYLLNMEDRKIFRYIESLYVENFKDAKKGYCINFNFKTNPYFENAKLTKTIKISDDGTLKSTGTTIKWKPGMAKVKPSFLSPAADISSDDKKQGNIRLLPQTSFFNWFSFRPEHTSKVDQDTVVAKLIKEEIWPNPIEHLYYDDTSDEDDTSDDEDYDDDEDDEMEEDNMKCDK</sequence>
<protein>
    <submittedName>
        <fullName evidence="6">Uncharacterized protein</fullName>
    </submittedName>
</protein>
<organism evidence="6 7">
    <name type="scientific">Castilleja foliolosa</name>
    <dbReference type="NCBI Taxonomy" id="1961234"/>
    <lineage>
        <taxon>Eukaryota</taxon>
        <taxon>Viridiplantae</taxon>
        <taxon>Streptophyta</taxon>
        <taxon>Embryophyta</taxon>
        <taxon>Tracheophyta</taxon>
        <taxon>Spermatophyta</taxon>
        <taxon>Magnoliopsida</taxon>
        <taxon>eudicotyledons</taxon>
        <taxon>Gunneridae</taxon>
        <taxon>Pentapetalae</taxon>
        <taxon>asterids</taxon>
        <taxon>lamiids</taxon>
        <taxon>Lamiales</taxon>
        <taxon>Orobanchaceae</taxon>
        <taxon>Pedicularideae</taxon>
        <taxon>Castillejinae</taxon>
        <taxon>Castilleja</taxon>
    </lineage>
</organism>
<dbReference type="InterPro" id="IPR002164">
    <property type="entry name" value="NAP_family"/>
</dbReference>
<evidence type="ECO:0000256" key="1">
    <source>
        <dbReference type="ARBA" id="ARBA00009947"/>
    </source>
</evidence>
<keyword evidence="2" id="KW-0143">Chaperone</keyword>
<evidence type="ECO:0000256" key="4">
    <source>
        <dbReference type="SAM" id="Coils"/>
    </source>
</evidence>
<gene>
    <name evidence="6" type="ORF">CASFOL_026582</name>
</gene>
<evidence type="ECO:0000313" key="6">
    <source>
        <dbReference type="EMBL" id="KAL3629360.1"/>
    </source>
</evidence>
<name>A0ABD3CHI0_9LAMI</name>
<dbReference type="GO" id="GO:0005634">
    <property type="term" value="C:nucleus"/>
    <property type="evidence" value="ECO:0007669"/>
    <property type="project" value="UniProtKB-ARBA"/>
</dbReference>
<dbReference type="InterPro" id="IPR037231">
    <property type="entry name" value="NAP-like_sf"/>
</dbReference>
<evidence type="ECO:0000256" key="2">
    <source>
        <dbReference type="ARBA" id="ARBA00023186"/>
    </source>
</evidence>
<proteinExistence type="inferred from homology"/>
<reference evidence="7" key="1">
    <citation type="journal article" date="2024" name="IScience">
        <title>Strigolactones Initiate the Formation of Haustorium-like Structures in Castilleja.</title>
        <authorList>
            <person name="Buerger M."/>
            <person name="Peterson D."/>
            <person name="Chory J."/>
        </authorList>
    </citation>
    <scope>NUCLEOTIDE SEQUENCE [LARGE SCALE GENOMIC DNA]</scope>
</reference>
<dbReference type="GO" id="GO:0042393">
    <property type="term" value="F:histone binding"/>
    <property type="evidence" value="ECO:0007669"/>
    <property type="project" value="UniProtKB-ARBA"/>
</dbReference>
<accession>A0ABD3CHI0</accession>
<evidence type="ECO:0000256" key="3">
    <source>
        <dbReference type="RuleBase" id="RU003876"/>
    </source>
</evidence>
<dbReference type="SUPFAM" id="SSF143113">
    <property type="entry name" value="NAP-like"/>
    <property type="match status" value="1"/>
</dbReference>
<dbReference type="AlphaFoldDB" id="A0ABD3CHI0"/>